<dbReference type="AlphaFoldDB" id="D8QP81"/>
<dbReference type="OMA" id="CKSTSEM"/>
<feature type="transmembrane region" description="Helical" evidence="10">
    <location>
        <begin position="193"/>
        <end position="221"/>
    </location>
</feature>
<feature type="transmembrane region" description="Helical" evidence="10">
    <location>
        <begin position="594"/>
        <end position="612"/>
    </location>
</feature>
<keyword evidence="8 10" id="KW-0406">Ion transport</keyword>
<dbReference type="Gramene" id="EFJ38885">
    <property type="protein sequence ID" value="EFJ38885"/>
    <property type="gene ID" value="SELMODRAFT_164569"/>
</dbReference>
<reference evidence="14 15" key="1">
    <citation type="journal article" date="2011" name="Science">
        <title>The Selaginella genome identifies genetic changes associated with the evolution of vascular plants.</title>
        <authorList>
            <person name="Banks J.A."/>
            <person name="Nishiyama T."/>
            <person name="Hasebe M."/>
            <person name="Bowman J.L."/>
            <person name="Gribskov M."/>
            <person name="dePamphilis C."/>
            <person name="Albert V.A."/>
            <person name="Aono N."/>
            <person name="Aoyama T."/>
            <person name="Ambrose B.A."/>
            <person name="Ashton N.W."/>
            <person name="Axtell M.J."/>
            <person name="Barker E."/>
            <person name="Barker M.S."/>
            <person name="Bennetzen J.L."/>
            <person name="Bonawitz N.D."/>
            <person name="Chapple C."/>
            <person name="Cheng C."/>
            <person name="Correa L.G."/>
            <person name="Dacre M."/>
            <person name="DeBarry J."/>
            <person name="Dreyer I."/>
            <person name="Elias M."/>
            <person name="Engstrom E.M."/>
            <person name="Estelle M."/>
            <person name="Feng L."/>
            <person name="Finet C."/>
            <person name="Floyd S.K."/>
            <person name="Frommer W.B."/>
            <person name="Fujita T."/>
            <person name="Gramzow L."/>
            <person name="Gutensohn M."/>
            <person name="Harholt J."/>
            <person name="Hattori M."/>
            <person name="Heyl A."/>
            <person name="Hirai T."/>
            <person name="Hiwatashi Y."/>
            <person name="Ishikawa M."/>
            <person name="Iwata M."/>
            <person name="Karol K.G."/>
            <person name="Koehler B."/>
            <person name="Kolukisaoglu U."/>
            <person name="Kubo M."/>
            <person name="Kurata T."/>
            <person name="Lalonde S."/>
            <person name="Li K."/>
            <person name="Li Y."/>
            <person name="Litt A."/>
            <person name="Lyons E."/>
            <person name="Manning G."/>
            <person name="Maruyama T."/>
            <person name="Michael T.P."/>
            <person name="Mikami K."/>
            <person name="Miyazaki S."/>
            <person name="Morinaga S."/>
            <person name="Murata T."/>
            <person name="Mueller-Roeber B."/>
            <person name="Nelson D.R."/>
            <person name="Obara M."/>
            <person name="Oguri Y."/>
            <person name="Olmstead R.G."/>
            <person name="Onodera N."/>
            <person name="Petersen B.L."/>
            <person name="Pils B."/>
            <person name="Prigge M."/>
            <person name="Rensing S.A."/>
            <person name="Riano-Pachon D.M."/>
            <person name="Roberts A.W."/>
            <person name="Sato Y."/>
            <person name="Scheller H.V."/>
            <person name="Schulz B."/>
            <person name="Schulz C."/>
            <person name="Shakirov E.V."/>
            <person name="Shibagaki N."/>
            <person name="Shinohara N."/>
            <person name="Shippen D.E."/>
            <person name="Soerensen I."/>
            <person name="Sotooka R."/>
            <person name="Sugimoto N."/>
            <person name="Sugita M."/>
            <person name="Sumikawa N."/>
            <person name="Tanurdzic M."/>
            <person name="Theissen G."/>
            <person name="Ulvskov P."/>
            <person name="Wakazuki S."/>
            <person name="Weng J.K."/>
            <person name="Willats W.W."/>
            <person name="Wipf D."/>
            <person name="Wolf P.G."/>
            <person name="Yang L."/>
            <person name="Zimmer A.D."/>
            <person name="Zhu Q."/>
            <person name="Mitros T."/>
            <person name="Hellsten U."/>
            <person name="Loque D."/>
            <person name="Otillar R."/>
            <person name="Salamov A."/>
            <person name="Schmutz J."/>
            <person name="Shapiro H."/>
            <person name="Lindquist E."/>
            <person name="Lucas S."/>
            <person name="Rokhsar D."/>
            <person name="Grigoriev I.V."/>
        </authorList>
    </citation>
    <scope>NUCLEOTIDE SEQUENCE [LARGE SCALE GENOMIC DNA]</scope>
</reference>
<keyword evidence="15" id="KW-1185">Reference proteome</keyword>
<proteinExistence type="inferred from homology"/>
<feature type="transmembrane region" description="Helical" evidence="10">
    <location>
        <begin position="488"/>
        <end position="511"/>
    </location>
</feature>
<feature type="transmembrane region" description="Helical" evidence="10">
    <location>
        <begin position="379"/>
        <end position="406"/>
    </location>
</feature>
<dbReference type="Proteomes" id="UP000001514">
    <property type="component" value="Unassembled WGS sequence"/>
</dbReference>
<keyword evidence="7 10" id="KW-1133">Transmembrane helix</keyword>
<dbReference type="eggNOG" id="ENOG502QPSA">
    <property type="taxonomic scope" value="Eukaryota"/>
</dbReference>
<evidence type="ECO:0000256" key="11">
    <source>
        <dbReference type="SAM" id="MobiDB-lite"/>
    </source>
</evidence>
<gene>
    <name evidence="14" type="ORF">SELMODRAFT_164569</name>
</gene>
<dbReference type="InParanoid" id="D8QP81"/>
<feature type="transmembrane region" description="Helical" evidence="10">
    <location>
        <begin position="339"/>
        <end position="359"/>
    </location>
</feature>
<evidence type="ECO:0000256" key="8">
    <source>
        <dbReference type="ARBA" id="ARBA00023065"/>
    </source>
</evidence>
<sequence>MVGSGSPEIQSAGISSSDDDEDSTAGVDYLRRRLKRLISRHDSLEEEAAYFPWMHSHNQSSSGLLLFKLAFQSIGVVYGDLGTSPLYVFSSTFTGGHIPNPEKDIVGALSLILYTLLLIPLCKYVLVVLRANDNGEGGTFALYSLISRYAKISVVHPTDRQLSTYKLQVPSKELERALWIKEKLENSGLLKNLLLLITLIGTCMIIGDGTLTPAISVLSAISGLKVAVPAMDQNVVVIVSIVVLVILFSLQRFGTSKVAFLFAPALLLWFLTIGVIGLYNLSRGDMRVFQALNPWHIYLYFKRNGKVAWISLGGIVLCITGTEAMFADLGHFSVKSIQIAFTTVVLPCLLLAYGGQASYLIRNPEHVGEAFYKSIPGPIFWPVFVIATMAAVIASQAMISASFSVMKMAESMGCFPRVHILHTSKRFPGQIYIPEINWLIMILTVALTAGFKDTTQLGNAYGIAVVATMCVTTSLVTLIMLMIWQINVLVALGFFLLFGTIELAYLSSVLFKVTEGGWVPLVLAAGLLFVMYIWHYGTKMKHKYEVRHKLPMDWISQLGSNLGTVRVAGLGLVYNELVHGVPGIFHRFITYLPAIHSVLVFVCIRYVPVATVPREERIVVRRIGPKSYHMYRCIVRYGYRDMRTETAWLFEQLLVECLENFIRREAREEALERAENAAAAANNESLCTPLLLRRVESGEFEEDLMVADNDDEAGSSVSEDDSLALLRKCRETGIVYLLGHGDVRARKDSFFLKKLVINYFYAFLRRNCKQRAETLNIPPGQLLRIGMTYFV</sequence>
<feature type="transmembrane region" description="Helical" evidence="10">
    <location>
        <begin position="461"/>
        <end position="481"/>
    </location>
</feature>
<dbReference type="HOGENOM" id="CLU_008142_2_0_1"/>
<dbReference type="FunCoup" id="D8QP81">
    <property type="interactions" value="1636"/>
</dbReference>
<evidence type="ECO:0000256" key="1">
    <source>
        <dbReference type="ARBA" id="ARBA00004141"/>
    </source>
</evidence>
<evidence type="ECO:0000313" key="15">
    <source>
        <dbReference type="Proteomes" id="UP000001514"/>
    </source>
</evidence>
<keyword evidence="5 10" id="KW-0812">Transmembrane</keyword>
<dbReference type="Pfam" id="PF02705">
    <property type="entry name" value="K_trans"/>
    <property type="match status" value="1"/>
</dbReference>
<feature type="domain" description="K+ potassium transporter integral membrane" evidence="12">
    <location>
        <begin position="69"/>
        <end position="555"/>
    </location>
</feature>
<dbReference type="EMBL" id="GL377565">
    <property type="protein sequence ID" value="EFJ38885.1"/>
    <property type="molecule type" value="Genomic_DNA"/>
</dbReference>
<evidence type="ECO:0000256" key="7">
    <source>
        <dbReference type="ARBA" id="ARBA00022989"/>
    </source>
</evidence>
<dbReference type="GO" id="GO:0015079">
    <property type="term" value="F:potassium ion transmembrane transporter activity"/>
    <property type="evidence" value="ECO:0000318"/>
    <property type="project" value="GO_Central"/>
</dbReference>
<feature type="compositionally biased region" description="Polar residues" evidence="11">
    <location>
        <begin position="7"/>
        <end position="16"/>
    </location>
</feature>
<keyword evidence="6 10" id="KW-0630">Potassium</keyword>
<comment type="subcellular location">
    <subcellularLocation>
        <location evidence="1 10">Membrane</location>
        <topology evidence="1 10">Multi-pass membrane protein</topology>
    </subcellularLocation>
</comment>
<dbReference type="PANTHER" id="PTHR30540:SF4">
    <property type="entry name" value="POTASSIUM TRANSPORTER 12-RELATED"/>
    <property type="match status" value="1"/>
</dbReference>
<keyword evidence="3" id="KW-0813">Transport</keyword>
<evidence type="ECO:0000256" key="3">
    <source>
        <dbReference type="ARBA" id="ARBA00022448"/>
    </source>
</evidence>
<feature type="transmembrane region" description="Helical" evidence="10">
    <location>
        <begin position="105"/>
        <end position="126"/>
    </location>
</feature>
<dbReference type="GO" id="GO:0006813">
    <property type="term" value="P:potassium ion transport"/>
    <property type="evidence" value="ECO:0000318"/>
    <property type="project" value="GO_Central"/>
</dbReference>
<feature type="transmembrane region" description="Helical" evidence="10">
    <location>
        <begin position="233"/>
        <end position="251"/>
    </location>
</feature>
<feature type="transmembrane region" description="Helical" evidence="10">
    <location>
        <begin position="427"/>
        <end position="449"/>
    </location>
</feature>
<feature type="domain" description="K+ potassium transporter C-terminal" evidence="13">
    <location>
        <begin position="569"/>
        <end position="789"/>
    </location>
</feature>
<dbReference type="Pfam" id="PF22776">
    <property type="entry name" value="K_trans_C"/>
    <property type="match status" value="1"/>
</dbReference>
<protein>
    <recommendedName>
        <fullName evidence="10">Potassium transporter</fullName>
    </recommendedName>
</protein>
<evidence type="ECO:0000256" key="10">
    <source>
        <dbReference type="RuleBase" id="RU321113"/>
    </source>
</evidence>
<keyword evidence="4 10" id="KW-0633">Potassium transport</keyword>
<dbReference type="InterPro" id="IPR053952">
    <property type="entry name" value="K_trans_C"/>
</dbReference>
<evidence type="ECO:0000259" key="12">
    <source>
        <dbReference type="Pfam" id="PF02705"/>
    </source>
</evidence>
<dbReference type="NCBIfam" id="TIGR00794">
    <property type="entry name" value="kup"/>
    <property type="match status" value="1"/>
</dbReference>
<keyword evidence="9 10" id="KW-0472">Membrane</keyword>
<dbReference type="KEGG" id="smo:SELMODRAFT_164569"/>
<comment type="similarity">
    <text evidence="2 10">Belongs to the HAK/KUP transporter (TC 2.A.72.3) family.</text>
</comment>
<evidence type="ECO:0000256" key="5">
    <source>
        <dbReference type="ARBA" id="ARBA00022692"/>
    </source>
</evidence>
<feature type="transmembrane region" description="Helical" evidence="10">
    <location>
        <begin position="307"/>
        <end position="327"/>
    </location>
</feature>
<dbReference type="InterPro" id="IPR053951">
    <property type="entry name" value="K_trans_N"/>
</dbReference>
<organism evidence="15">
    <name type="scientific">Selaginella moellendorffii</name>
    <name type="common">Spikemoss</name>
    <dbReference type="NCBI Taxonomy" id="88036"/>
    <lineage>
        <taxon>Eukaryota</taxon>
        <taxon>Viridiplantae</taxon>
        <taxon>Streptophyta</taxon>
        <taxon>Embryophyta</taxon>
        <taxon>Tracheophyta</taxon>
        <taxon>Lycopodiopsida</taxon>
        <taxon>Selaginellales</taxon>
        <taxon>Selaginellaceae</taxon>
        <taxon>Selaginella</taxon>
    </lineage>
</organism>
<feature type="transmembrane region" description="Helical" evidence="10">
    <location>
        <begin position="517"/>
        <end position="534"/>
    </location>
</feature>
<evidence type="ECO:0000259" key="13">
    <source>
        <dbReference type="Pfam" id="PF22776"/>
    </source>
</evidence>
<feature type="region of interest" description="Disordered" evidence="11">
    <location>
        <begin position="1"/>
        <end position="24"/>
    </location>
</feature>
<name>D8QP81_SELML</name>
<evidence type="ECO:0000256" key="4">
    <source>
        <dbReference type="ARBA" id="ARBA00022538"/>
    </source>
</evidence>
<evidence type="ECO:0000256" key="9">
    <source>
        <dbReference type="ARBA" id="ARBA00023136"/>
    </source>
</evidence>
<dbReference type="GO" id="GO:0016020">
    <property type="term" value="C:membrane"/>
    <property type="evidence" value="ECO:0000318"/>
    <property type="project" value="GO_Central"/>
</dbReference>
<evidence type="ECO:0000313" key="14">
    <source>
        <dbReference type="EMBL" id="EFJ38885.1"/>
    </source>
</evidence>
<dbReference type="InterPro" id="IPR003855">
    <property type="entry name" value="K+_transporter"/>
</dbReference>
<comment type="function">
    <text evidence="10">Potassium transporter.</text>
</comment>
<accession>D8QP81</accession>
<dbReference type="PANTHER" id="PTHR30540">
    <property type="entry name" value="OSMOTIC STRESS POTASSIUM TRANSPORTER"/>
    <property type="match status" value="1"/>
</dbReference>
<evidence type="ECO:0000256" key="6">
    <source>
        <dbReference type="ARBA" id="ARBA00022958"/>
    </source>
</evidence>
<feature type="transmembrane region" description="Helical" evidence="10">
    <location>
        <begin position="258"/>
        <end position="279"/>
    </location>
</feature>
<evidence type="ECO:0000256" key="2">
    <source>
        <dbReference type="ARBA" id="ARBA00008440"/>
    </source>
</evidence>